<feature type="transmembrane region" description="Helical" evidence="1">
    <location>
        <begin position="157"/>
        <end position="176"/>
    </location>
</feature>
<protein>
    <recommendedName>
        <fullName evidence="4">Transporter</fullName>
    </recommendedName>
</protein>
<proteinExistence type="predicted"/>
<feature type="transmembrane region" description="Helical" evidence="1">
    <location>
        <begin position="188"/>
        <end position="207"/>
    </location>
</feature>
<evidence type="ECO:0000313" key="3">
    <source>
        <dbReference type="Proteomes" id="UP000255082"/>
    </source>
</evidence>
<feature type="transmembrane region" description="Helical" evidence="1">
    <location>
        <begin position="127"/>
        <end position="145"/>
    </location>
</feature>
<evidence type="ECO:0008006" key="4">
    <source>
        <dbReference type="Google" id="ProtNLM"/>
    </source>
</evidence>
<organism evidence="2 3">
    <name type="scientific">Nocardia africana</name>
    <dbReference type="NCBI Taxonomy" id="134964"/>
    <lineage>
        <taxon>Bacteria</taxon>
        <taxon>Bacillati</taxon>
        <taxon>Actinomycetota</taxon>
        <taxon>Actinomycetes</taxon>
        <taxon>Mycobacteriales</taxon>
        <taxon>Nocardiaceae</taxon>
        <taxon>Nocardia</taxon>
    </lineage>
</organism>
<name>A0A378X1R2_9NOCA</name>
<gene>
    <name evidence="2" type="ORF">NCTC13184_06081</name>
</gene>
<reference evidence="2 3" key="1">
    <citation type="submission" date="2018-06" db="EMBL/GenBank/DDBJ databases">
        <authorList>
            <consortium name="Pathogen Informatics"/>
            <person name="Doyle S."/>
        </authorList>
    </citation>
    <scope>NUCLEOTIDE SEQUENCE [LARGE SCALE GENOMIC DNA]</scope>
    <source>
        <strain evidence="2 3">NCTC13184</strain>
    </source>
</reference>
<keyword evidence="1" id="KW-0472">Membrane</keyword>
<keyword evidence="1" id="KW-0812">Transmembrane</keyword>
<dbReference type="EMBL" id="UGRU01000001">
    <property type="protein sequence ID" value="SUA47540.1"/>
    <property type="molecule type" value="Genomic_DNA"/>
</dbReference>
<feature type="transmembrane region" description="Helical" evidence="1">
    <location>
        <begin position="98"/>
        <end position="115"/>
    </location>
</feature>
<dbReference type="OrthoDB" id="6711110at2"/>
<accession>A0A378X1R2</accession>
<keyword evidence="1" id="KW-1133">Transmembrane helix</keyword>
<dbReference type="Proteomes" id="UP000255082">
    <property type="component" value="Unassembled WGS sequence"/>
</dbReference>
<dbReference type="AlphaFoldDB" id="A0A378X1R2"/>
<evidence type="ECO:0000313" key="2">
    <source>
        <dbReference type="EMBL" id="SUA47540.1"/>
    </source>
</evidence>
<feature type="transmembrane region" description="Helical" evidence="1">
    <location>
        <begin position="6"/>
        <end position="24"/>
    </location>
</feature>
<feature type="transmembrane region" description="Helical" evidence="1">
    <location>
        <begin position="61"/>
        <end position="86"/>
    </location>
</feature>
<feature type="transmembrane region" description="Helical" evidence="1">
    <location>
        <begin position="36"/>
        <end position="55"/>
    </location>
</feature>
<dbReference type="RefSeq" id="WP_062965852.1">
    <property type="nucleotide sequence ID" value="NZ_JAJFOE010000002.1"/>
</dbReference>
<evidence type="ECO:0000256" key="1">
    <source>
        <dbReference type="SAM" id="Phobius"/>
    </source>
</evidence>
<sequence length="232" mass="26017">MELKELLFMIADLWMIFAGFFYGWKFIRRYQNYLLGLEWMIVATSGTNFLIWSAIKGSENSPMFTFACFLDAFSRSVGITLILVMGLMRVTHRYKPTIATDIGVFVLATVAGLYFQQFHAHFALGPATYYVVVNVATSLFLIYFAGRLWAVGEKVKAAGTLAATAAGFAIAITYDFFPIPGDDELRTIFYTAALATWGTQLWMYFLAYRALHNHNEAADARPARREQSAAGA</sequence>